<dbReference type="EMBL" id="JOKG01000006">
    <property type="protein sequence ID" value="KEQ11557.1"/>
    <property type="molecule type" value="Genomic_DNA"/>
</dbReference>
<comment type="caution">
    <text evidence="1">The sequence shown here is derived from an EMBL/GenBank/DDBJ whole genome shotgun (WGS) entry which is preliminary data.</text>
</comment>
<gene>
    <name evidence="1" type="ORF">GZ77_23820</name>
</gene>
<evidence type="ECO:0000313" key="2">
    <source>
        <dbReference type="Proteomes" id="UP000028006"/>
    </source>
</evidence>
<keyword evidence="2" id="KW-1185">Reference proteome</keyword>
<accession>A0A081MZD4</accession>
<dbReference type="Proteomes" id="UP000028006">
    <property type="component" value="Unassembled WGS sequence"/>
</dbReference>
<proteinExistence type="predicted"/>
<dbReference type="AlphaFoldDB" id="A0A081MZD4"/>
<sequence length="62" mass="6889">MGVVQSCENPYCSGALIFNQFIGKPESERKYHAASKGNKREKCILTRQTTSGLLAASLQKWL</sequence>
<organism evidence="1 2">
    <name type="scientific">Endozoicomonas montiporae</name>
    <dbReference type="NCBI Taxonomy" id="1027273"/>
    <lineage>
        <taxon>Bacteria</taxon>
        <taxon>Pseudomonadati</taxon>
        <taxon>Pseudomonadota</taxon>
        <taxon>Gammaproteobacteria</taxon>
        <taxon>Oceanospirillales</taxon>
        <taxon>Endozoicomonadaceae</taxon>
        <taxon>Endozoicomonas</taxon>
    </lineage>
</organism>
<name>A0A081MZD4_9GAMM</name>
<evidence type="ECO:0000313" key="1">
    <source>
        <dbReference type="EMBL" id="KEQ11557.1"/>
    </source>
</evidence>
<reference evidence="1 2" key="1">
    <citation type="submission" date="2014-06" db="EMBL/GenBank/DDBJ databases">
        <title>Whole Genome Sequences of Three Symbiotic Endozoicomonas Bacteria.</title>
        <authorList>
            <person name="Neave M.J."/>
            <person name="Apprill A."/>
            <person name="Voolstra C.R."/>
        </authorList>
    </citation>
    <scope>NUCLEOTIDE SEQUENCE [LARGE SCALE GENOMIC DNA]</scope>
    <source>
        <strain evidence="1 2">LMG 24815</strain>
    </source>
</reference>
<protein>
    <submittedName>
        <fullName evidence="1">Uncharacterized protein</fullName>
    </submittedName>
</protein>